<dbReference type="InterPro" id="IPR019791">
    <property type="entry name" value="Haem_peroxidase_animal"/>
</dbReference>
<keyword evidence="2" id="KW-1185">Reference proteome</keyword>
<accession>A0A3Q2NWL1</accession>
<protein>
    <submittedName>
        <fullName evidence="1">Uncharacterized protein</fullName>
    </submittedName>
</protein>
<organism evidence="1 2">
    <name type="scientific">Fundulus heteroclitus</name>
    <name type="common">Killifish</name>
    <name type="synonym">Mummichog</name>
    <dbReference type="NCBI Taxonomy" id="8078"/>
    <lineage>
        <taxon>Eukaryota</taxon>
        <taxon>Metazoa</taxon>
        <taxon>Chordata</taxon>
        <taxon>Craniata</taxon>
        <taxon>Vertebrata</taxon>
        <taxon>Euteleostomi</taxon>
        <taxon>Actinopterygii</taxon>
        <taxon>Neopterygii</taxon>
        <taxon>Teleostei</taxon>
        <taxon>Neoteleostei</taxon>
        <taxon>Acanthomorphata</taxon>
        <taxon>Ovalentaria</taxon>
        <taxon>Atherinomorphae</taxon>
        <taxon>Cyprinodontiformes</taxon>
        <taxon>Fundulidae</taxon>
        <taxon>Fundulus</taxon>
    </lineage>
</organism>
<dbReference type="Ensembl" id="ENSFHET00000009957.1">
    <property type="protein sequence ID" value="ENSFHEP00000003782.1"/>
    <property type="gene ID" value="ENSFHEG00000004673.1"/>
</dbReference>
<proteinExistence type="predicted"/>
<evidence type="ECO:0000313" key="1">
    <source>
        <dbReference type="Ensembl" id="ENSFHEP00000003782.1"/>
    </source>
</evidence>
<dbReference type="STRING" id="8078.ENSFHEP00000003782"/>
<evidence type="ECO:0000313" key="2">
    <source>
        <dbReference type="Proteomes" id="UP000265000"/>
    </source>
</evidence>
<dbReference type="GeneTree" id="ENSGT00940000166204"/>
<dbReference type="Proteomes" id="UP000265000">
    <property type="component" value="Unplaced"/>
</dbReference>
<reference evidence="1" key="1">
    <citation type="submission" date="2025-08" db="UniProtKB">
        <authorList>
            <consortium name="Ensembl"/>
        </authorList>
    </citation>
    <scope>IDENTIFICATION</scope>
</reference>
<dbReference type="AlphaFoldDB" id="A0A3Q2NWL1"/>
<sequence length="109" mass="12376">MSHWKPVTTIFRVKKSVSEGAIRPSDLLAQFKQIEAGTRTHVRAAELLENTVELIREMVYTNTMTQPNPDDVEDLLQMTGCSSELHTPSCQTDCMSERYRSITGECNNR</sequence>
<reference evidence="1" key="2">
    <citation type="submission" date="2025-09" db="UniProtKB">
        <authorList>
            <consortium name="Ensembl"/>
        </authorList>
    </citation>
    <scope>IDENTIFICATION</scope>
</reference>
<dbReference type="PROSITE" id="PS50292">
    <property type="entry name" value="PEROXIDASE_3"/>
    <property type="match status" value="1"/>
</dbReference>
<name>A0A3Q2NWL1_FUNHE</name>